<evidence type="ECO:0000313" key="4">
    <source>
        <dbReference type="Proteomes" id="UP000829401"/>
    </source>
</evidence>
<gene>
    <name evidence="3" type="ORF">K1I37_00135</name>
</gene>
<protein>
    <submittedName>
        <fullName evidence="3">DnaD domain protein</fullName>
    </submittedName>
</protein>
<sequence>MNYLLEIKAFYDWLETHELDSGCISLWHALMTVWNKTGWKNGFTVANTVLQSKAGLSLKMLIQKRKRLHEMGLVVYQERPGRQAPVYYMRSLTINLSVEIDSQSVSQVGSQDSLAPNLSVEIDSQSVSQVGSQDSLAPNLSVEIDSQSVSQVGSQDSLSPNLTVEIDSHLGSITKLNETKQNISNHHDHDHLRDMIISTLGKGSVNPGSVASLIALQESGTSDDMILWSLQRAAQANKHVGYAVGTIKRLRDQGIHTVAEAEAASSIQIDRPLTSNTVPTHNRDERYATFYALMGGKE</sequence>
<organism evidence="3 4">
    <name type="scientific">Alicyclobacillus acidoterrestris (strain ATCC 49025 / DSM 3922 / CIP 106132 / NCIMB 13137 / GD3B)</name>
    <dbReference type="NCBI Taxonomy" id="1356854"/>
    <lineage>
        <taxon>Bacteria</taxon>
        <taxon>Bacillati</taxon>
        <taxon>Bacillota</taxon>
        <taxon>Bacilli</taxon>
        <taxon>Bacillales</taxon>
        <taxon>Alicyclobacillaceae</taxon>
        <taxon>Alicyclobacillus</taxon>
    </lineage>
</organism>
<reference evidence="4" key="1">
    <citation type="journal article" date="2022" name="G3 (Bethesda)">
        <title>Unveiling the complete genome sequence of Alicyclobacillus acidoterrestris DSM 3922T, a taint-producing strain.</title>
        <authorList>
            <person name="Leonardo I.C."/>
            <person name="Barreto Crespo M.T."/>
            <person name="Gaspar F.B."/>
        </authorList>
    </citation>
    <scope>NUCLEOTIDE SEQUENCE [LARGE SCALE GENOMIC DNA]</scope>
    <source>
        <strain evidence="4">DSM 3922</strain>
    </source>
</reference>
<dbReference type="AlphaFoldDB" id="A0A9E6ZFF9"/>
<evidence type="ECO:0000256" key="1">
    <source>
        <dbReference type="ARBA" id="ARBA00093462"/>
    </source>
</evidence>
<comment type="similarity">
    <text evidence="1">Belongs to the DnaB/DnaD family.</text>
</comment>
<feature type="domain" description="DnaB/C C-terminal" evidence="2">
    <location>
        <begin position="206"/>
        <end position="264"/>
    </location>
</feature>
<accession>A0A9E6ZFF9</accession>
<name>A0A9E6ZFF9_ALIAG</name>
<evidence type="ECO:0000313" key="3">
    <source>
        <dbReference type="EMBL" id="UNO49020.1"/>
    </source>
</evidence>
<proteinExistence type="inferred from homology"/>
<dbReference type="EMBL" id="CP080467">
    <property type="protein sequence ID" value="UNO49020.1"/>
    <property type="molecule type" value="Genomic_DNA"/>
</dbReference>
<keyword evidence="4" id="KW-1185">Reference proteome</keyword>
<dbReference type="InterPro" id="IPR006343">
    <property type="entry name" value="DnaB/C_C"/>
</dbReference>
<dbReference type="Pfam" id="PF07261">
    <property type="entry name" value="DnaB_2"/>
    <property type="match status" value="1"/>
</dbReference>
<evidence type="ECO:0000259" key="2">
    <source>
        <dbReference type="Pfam" id="PF07261"/>
    </source>
</evidence>
<dbReference type="Proteomes" id="UP000829401">
    <property type="component" value="Chromosome"/>
</dbReference>
<dbReference type="KEGG" id="aaco:K1I37_00135"/>